<evidence type="ECO:0000313" key="3">
    <source>
        <dbReference type="Proteomes" id="UP000276133"/>
    </source>
</evidence>
<name>A0A3M7P261_BRAPC</name>
<accession>A0A3M7P261</accession>
<comment type="caution">
    <text evidence="2">The sequence shown here is derived from an EMBL/GenBank/DDBJ whole genome shotgun (WGS) entry which is preliminary data.</text>
</comment>
<reference evidence="2 3" key="1">
    <citation type="journal article" date="2018" name="Sci. Rep.">
        <title>Genomic signatures of local adaptation to the degree of environmental predictability in rotifers.</title>
        <authorList>
            <person name="Franch-Gras L."/>
            <person name="Hahn C."/>
            <person name="Garcia-Roger E.M."/>
            <person name="Carmona M.J."/>
            <person name="Serra M."/>
            <person name="Gomez A."/>
        </authorList>
    </citation>
    <scope>NUCLEOTIDE SEQUENCE [LARGE SCALE GENOMIC DNA]</scope>
    <source>
        <strain evidence="2">HYR1</strain>
    </source>
</reference>
<dbReference type="AlphaFoldDB" id="A0A3M7P261"/>
<proteinExistence type="predicted"/>
<dbReference type="Proteomes" id="UP000276133">
    <property type="component" value="Unassembled WGS sequence"/>
</dbReference>
<dbReference type="EMBL" id="REGN01014208">
    <property type="protein sequence ID" value="RMZ92910.1"/>
    <property type="molecule type" value="Genomic_DNA"/>
</dbReference>
<keyword evidence="3" id="KW-1185">Reference proteome</keyword>
<feature type="chain" id="PRO_5018027111" evidence="1">
    <location>
        <begin position="21"/>
        <end position="119"/>
    </location>
</feature>
<gene>
    <name evidence="2" type="ORF">BpHYR1_009785</name>
</gene>
<protein>
    <submittedName>
        <fullName evidence="2">Uncharacterized protein</fullName>
    </submittedName>
</protein>
<keyword evidence="1" id="KW-0732">Signal</keyword>
<sequence length="119" mass="14324">MRFILASLVVAIALVQLTAANGYGYEPNGYKDRDYNRYPQQKYKENGKDYDAKKKYYDYLEKIWIQNVNRNKNNNQDDTISENESYNNNWNMNDLLLLKKFIEKELYDKQYSKPQSYGY</sequence>
<evidence type="ECO:0000313" key="2">
    <source>
        <dbReference type="EMBL" id="RMZ92910.1"/>
    </source>
</evidence>
<evidence type="ECO:0000256" key="1">
    <source>
        <dbReference type="SAM" id="SignalP"/>
    </source>
</evidence>
<feature type="signal peptide" evidence="1">
    <location>
        <begin position="1"/>
        <end position="20"/>
    </location>
</feature>
<organism evidence="2 3">
    <name type="scientific">Brachionus plicatilis</name>
    <name type="common">Marine rotifer</name>
    <name type="synonym">Brachionus muelleri</name>
    <dbReference type="NCBI Taxonomy" id="10195"/>
    <lineage>
        <taxon>Eukaryota</taxon>
        <taxon>Metazoa</taxon>
        <taxon>Spiralia</taxon>
        <taxon>Gnathifera</taxon>
        <taxon>Rotifera</taxon>
        <taxon>Eurotatoria</taxon>
        <taxon>Monogononta</taxon>
        <taxon>Pseudotrocha</taxon>
        <taxon>Ploima</taxon>
        <taxon>Brachionidae</taxon>
        <taxon>Brachionus</taxon>
    </lineage>
</organism>